<evidence type="ECO:0000256" key="1">
    <source>
        <dbReference type="SAM" id="MobiDB-lite"/>
    </source>
</evidence>
<protein>
    <submittedName>
        <fullName evidence="2">Uncharacterized protein</fullName>
    </submittedName>
</protein>
<feature type="compositionally biased region" description="Basic and acidic residues" evidence="1">
    <location>
        <begin position="89"/>
        <end position="103"/>
    </location>
</feature>
<evidence type="ECO:0000313" key="2">
    <source>
        <dbReference type="EMBL" id="KAK6997173.1"/>
    </source>
</evidence>
<sequence length="103" mass="11770">MTKPRKGQSHKQKRQLKKAQDASVAARSDGQKENEPILSPSSKAAHYYRRRADAAEAENVRLKKEQKKSTRRERRHKKQISDLKNQVKAAEKELQDAVAHGEA</sequence>
<comment type="caution">
    <text evidence="2">The sequence shown here is derived from an EMBL/GenBank/DDBJ whole genome shotgun (WGS) entry which is preliminary data.</text>
</comment>
<reference evidence="2 3" key="1">
    <citation type="journal article" date="2024" name="J Genomics">
        <title>Draft genome sequencing and assembly of Favolaschia claudopus CIRM-BRFM 2984 isolated from oak limbs.</title>
        <authorList>
            <person name="Navarro D."/>
            <person name="Drula E."/>
            <person name="Chaduli D."/>
            <person name="Cazenave R."/>
            <person name="Ahrendt S."/>
            <person name="Wang J."/>
            <person name="Lipzen A."/>
            <person name="Daum C."/>
            <person name="Barry K."/>
            <person name="Grigoriev I.V."/>
            <person name="Favel A."/>
            <person name="Rosso M.N."/>
            <person name="Martin F."/>
        </authorList>
    </citation>
    <scope>NUCLEOTIDE SEQUENCE [LARGE SCALE GENOMIC DNA]</scope>
    <source>
        <strain evidence="2 3">CIRM-BRFM 2984</strain>
    </source>
</reference>
<feature type="compositionally biased region" description="Basic residues" evidence="1">
    <location>
        <begin position="1"/>
        <end position="17"/>
    </location>
</feature>
<feature type="compositionally biased region" description="Basic residues" evidence="1">
    <location>
        <begin position="64"/>
        <end position="78"/>
    </location>
</feature>
<name>A0AAW0A1F5_9AGAR</name>
<dbReference type="AlphaFoldDB" id="A0AAW0A1F5"/>
<accession>A0AAW0A1F5</accession>
<feature type="compositionally biased region" description="Basic and acidic residues" evidence="1">
    <location>
        <begin position="50"/>
        <end position="63"/>
    </location>
</feature>
<feature type="region of interest" description="Disordered" evidence="1">
    <location>
        <begin position="1"/>
        <end position="103"/>
    </location>
</feature>
<gene>
    <name evidence="2" type="ORF">R3P38DRAFT_3220672</name>
</gene>
<keyword evidence="3" id="KW-1185">Reference proteome</keyword>
<evidence type="ECO:0000313" key="3">
    <source>
        <dbReference type="Proteomes" id="UP001362999"/>
    </source>
</evidence>
<organism evidence="2 3">
    <name type="scientific">Favolaschia claudopus</name>
    <dbReference type="NCBI Taxonomy" id="2862362"/>
    <lineage>
        <taxon>Eukaryota</taxon>
        <taxon>Fungi</taxon>
        <taxon>Dikarya</taxon>
        <taxon>Basidiomycota</taxon>
        <taxon>Agaricomycotina</taxon>
        <taxon>Agaricomycetes</taxon>
        <taxon>Agaricomycetidae</taxon>
        <taxon>Agaricales</taxon>
        <taxon>Marasmiineae</taxon>
        <taxon>Mycenaceae</taxon>
        <taxon>Favolaschia</taxon>
    </lineage>
</organism>
<proteinExistence type="predicted"/>
<dbReference type="EMBL" id="JAWWNJ010000093">
    <property type="protein sequence ID" value="KAK6997173.1"/>
    <property type="molecule type" value="Genomic_DNA"/>
</dbReference>
<dbReference type="Proteomes" id="UP001362999">
    <property type="component" value="Unassembled WGS sequence"/>
</dbReference>